<evidence type="ECO:0000256" key="1">
    <source>
        <dbReference type="SAM" id="Phobius"/>
    </source>
</evidence>
<keyword evidence="1" id="KW-0812">Transmembrane</keyword>
<evidence type="ECO:0000259" key="2">
    <source>
        <dbReference type="Pfam" id="PF20152"/>
    </source>
</evidence>
<feature type="transmembrane region" description="Helical" evidence="1">
    <location>
        <begin position="27"/>
        <end position="48"/>
    </location>
</feature>
<dbReference type="AlphaFoldDB" id="A0A5K1JZM5"/>
<name>A0A5K1JZM5_9APHY</name>
<reference evidence="3" key="1">
    <citation type="submission" date="2019-10" db="EMBL/GenBank/DDBJ databases">
        <authorList>
            <person name="Nor Muhammad N."/>
        </authorList>
    </citation>
    <scope>NUCLEOTIDE SEQUENCE</scope>
</reference>
<gene>
    <name evidence="3" type="primary">Q8Y0J2</name>
</gene>
<dbReference type="GO" id="GO:0004316">
    <property type="term" value="F:3-oxoacyl-[acyl-carrier-protein] reductase (NADPH) activity"/>
    <property type="evidence" value="ECO:0007669"/>
    <property type="project" value="UniProtKB-EC"/>
</dbReference>
<keyword evidence="3" id="KW-0560">Oxidoreductase</keyword>
<keyword evidence="1" id="KW-1133">Transmembrane helix</keyword>
<dbReference type="Pfam" id="PF20152">
    <property type="entry name" value="DUF6534"/>
    <property type="match status" value="1"/>
</dbReference>
<dbReference type="EMBL" id="LR726780">
    <property type="protein sequence ID" value="VWO98180.1"/>
    <property type="molecule type" value="Genomic_DNA"/>
</dbReference>
<protein>
    <submittedName>
        <fullName evidence="3">Probable 3-oxoacyl-[acyl-carrier-protein] reductase oxidoreductase (EC)</fullName>
        <ecNumber evidence="3">1.1.1.100</ecNumber>
    </submittedName>
</protein>
<dbReference type="EC" id="1.1.1.100" evidence="3"/>
<feature type="domain" description="DUF6534" evidence="2">
    <location>
        <begin position="209"/>
        <end position="280"/>
    </location>
</feature>
<sequence>MESLVALPSLSLPELLSRIKEAFTCGGVGLVVGTAVYGITLFQAYIYFHNSGHDSIRMKSFVSNALALSGSCKLTPFAQVALLFILDTISLILAVDACYEYVVADFGNALLLLNIPRSLALSRTPCLGPFGVQPDTVANTASKFLTDVVTVSNGNIALVGSIIVFALGSFAPSIGLTKLTSRASYMDTYIFSLGSTKSRILTGVVDGLSVLCDMIIVIALSYYLHSKRTGFKRTNSMIDRLIIYAVNRGVLTTVCQAGHLISFVALPGRFIFLVFALLEGKRA</sequence>
<proteinExistence type="predicted"/>
<keyword evidence="1" id="KW-0472">Membrane</keyword>
<dbReference type="PANTHER" id="PTHR40465">
    <property type="entry name" value="CHROMOSOME 1, WHOLE GENOME SHOTGUN SEQUENCE"/>
    <property type="match status" value="1"/>
</dbReference>
<dbReference type="PANTHER" id="PTHR40465:SF1">
    <property type="entry name" value="DUF6534 DOMAIN-CONTAINING PROTEIN"/>
    <property type="match status" value="1"/>
</dbReference>
<accession>A0A5K1JZM5</accession>
<organism evidence="3">
    <name type="scientific">Ganoderma boninense</name>
    <dbReference type="NCBI Taxonomy" id="34458"/>
    <lineage>
        <taxon>Eukaryota</taxon>
        <taxon>Fungi</taxon>
        <taxon>Dikarya</taxon>
        <taxon>Basidiomycota</taxon>
        <taxon>Agaricomycotina</taxon>
        <taxon>Agaricomycetes</taxon>
        <taxon>Polyporales</taxon>
        <taxon>Polyporaceae</taxon>
        <taxon>Ganoderma</taxon>
    </lineage>
</organism>
<feature type="transmembrane region" description="Helical" evidence="1">
    <location>
        <begin position="156"/>
        <end position="179"/>
    </location>
</feature>
<feature type="transmembrane region" description="Helical" evidence="1">
    <location>
        <begin position="200"/>
        <end position="224"/>
    </location>
</feature>
<dbReference type="InterPro" id="IPR045339">
    <property type="entry name" value="DUF6534"/>
</dbReference>
<evidence type="ECO:0000313" key="3">
    <source>
        <dbReference type="EMBL" id="VWO98180.1"/>
    </source>
</evidence>